<proteinExistence type="predicted"/>
<dbReference type="EMBL" id="JBBPBM010000011">
    <property type="protein sequence ID" value="KAK8563240.1"/>
    <property type="molecule type" value="Genomic_DNA"/>
</dbReference>
<protein>
    <submittedName>
        <fullName evidence="1">Uncharacterized protein</fullName>
    </submittedName>
</protein>
<organism evidence="1 2">
    <name type="scientific">Hibiscus sabdariffa</name>
    <name type="common">roselle</name>
    <dbReference type="NCBI Taxonomy" id="183260"/>
    <lineage>
        <taxon>Eukaryota</taxon>
        <taxon>Viridiplantae</taxon>
        <taxon>Streptophyta</taxon>
        <taxon>Embryophyta</taxon>
        <taxon>Tracheophyta</taxon>
        <taxon>Spermatophyta</taxon>
        <taxon>Magnoliopsida</taxon>
        <taxon>eudicotyledons</taxon>
        <taxon>Gunneridae</taxon>
        <taxon>Pentapetalae</taxon>
        <taxon>rosids</taxon>
        <taxon>malvids</taxon>
        <taxon>Malvales</taxon>
        <taxon>Malvaceae</taxon>
        <taxon>Malvoideae</taxon>
        <taxon>Hibiscus</taxon>
    </lineage>
</organism>
<evidence type="ECO:0000313" key="1">
    <source>
        <dbReference type="EMBL" id="KAK8563240.1"/>
    </source>
</evidence>
<name>A0ABR2EMZ6_9ROSI</name>
<accession>A0ABR2EMZ6</accession>
<evidence type="ECO:0000313" key="2">
    <source>
        <dbReference type="Proteomes" id="UP001472677"/>
    </source>
</evidence>
<reference evidence="1 2" key="1">
    <citation type="journal article" date="2024" name="G3 (Bethesda)">
        <title>Genome assembly of Hibiscus sabdariffa L. provides insights into metabolisms of medicinal natural products.</title>
        <authorList>
            <person name="Kim T."/>
        </authorList>
    </citation>
    <scope>NUCLEOTIDE SEQUENCE [LARGE SCALE GENOMIC DNA]</scope>
    <source>
        <strain evidence="1">TK-2024</strain>
        <tissue evidence="1">Old leaves</tissue>
    </source>
</reference>
<gene>
    <name evidence="1" type="ORF">V6N12_035390</name>
</gene>
<keyword evidence="2" id="KW-1185">Reference proteome</keyword>
<sequence length="67" mass="7461">MVGDLSVVNGWPEEVRAKGGDGLVARRLSPCQFPPIGSFATCFFPPRMFCRQVQLQRWPTMNVHLGA</sequence>
<comment type="caution">
    <text evidence="1">The sequence shown here is derived from an EMBL/GenBank/DDBJ whole genome shotgun (WGS) entry which is preliminary data.</text>
</comment>
<dbReference type="Proteomes" id="UP001472677">
    <property type="component" value="Unassembled WGS sequence"/>
</dbReference>